<proteinExistence type="inferred from homology"/>
<comment type="similarity">
    <text evidence="2">Belongs to the binding-protein-dependent transport system permease family. CysTW subfamily.</text>
</comment>
<feature type="transmembrane region" description="Helical" evidence="8">
    <location>
        <begin position="12"/>
        <end position="34"/>
    </location>
</feature>
<dbReference type="PROSITE" id="PS50928">
    <property type="entry name" value="ABC_TM1"/>
    <property type="match status" value="1"/>
</dbReference>
<keyword evidence="11" id="KW-1185">Reference proteome</keyword>
<dbReference type="Gene3D" id="1.10.3720.10">
    <property type="entry name" value="MetI-like"/>
    <property type="match status" value="1"/>
</dbReference>
<feature type="transmembrane region" description="Helical" evidence="8">
    <location>
        <begin position="188"/>
        <end position="212"/>
    </location>
</feature>
<keyword evidence="6 8" id="KW-1133">Transmembrane helix</keyword>
<feature type="transmembrane region" description="Helical" evidence="8">
    <location>
        <begin position="90"/>
        <end position="113"/>
    </location>
</feature>
<dbReference type="AlphaFoldDB" id="A0A0R1J820"/>
<dbReference type="EMBL" id="AZDG01000016">
    <property type="protein sequence ID" value="KRK64122.1"/>
    <property type="molecule type" value="Genomic_DNA"/>
</dbReference>
<evidence type="ECO:0000313" key="11">
    <source>
        <dbReference type="Proteomes" id="UP000050929"/>
    </source>
</evidence>
<evidence type="ECO:0000256" key="2">
    <source>
        <dbReference type="ARBA" id="ARBA00007069"/>
    </source>
</evidence>
<evidence type="ECO:0000313" key="10">
    <source>
        <dbReference type="EMBL" id="KRK64122.1"/>
    </source>
</evidence>
<dbReference type="Proteomes" id="UP000050929">
    <property type="component" value="Unassembled WGS sequence"/>
</dbReference>
<accession>A0A0R1J820</accession>
<feature type="transmembrane region" description="Helical" evidence="8">
    <location>
        <begin position="133"/>
        <end position="152"/>
    </location>
</feature>
<comment type="caution">
    <text evidence="10">The sequence shown here is derived from an EMBL/GenBank/DDBJ whole genome shotgun (WGS) entry which is preliminary data.</text>
</comment>
<dbReference type="SUPFAM" id="SSF161098">
    <property type="entry name" value="MetI-like"/>
    <property type="match status" value="1"/>
</dbReference>
<dbReference type="RefSeq" id="WP_057766427.1">
    <property type="nucleotide sequence ID" value="NZ_AZDG01000016.1"/>
</dbReference>
<keyword evidence="4" id="KW-1003">Cell membrane</keyword>
<sequence length="274" mass="30210">MKRSTVLLLSPGLLLIIVLLILPILQMFLPTFTGDQFFLEKYLSFFHSTGNMQVIARTLIIAVVTTLVTLSLGLPTAYWISRLGEKWKKVVSIIVLFPILTNAVVRNFAWITILGKNGVINNFLMQLHIIDKPLTLLYTNFSIVVGSVYLFLPIMITSLVSSFGQLNFEVEEAASVIGARPMVVFFKVILPQLSVGMLTGSILVFVGSLTAYTTPQLLGGNKNMVLATLLQQQSITLGDWTSASVVAVVLTVIAILVMTIMNYGTKLLDRRNTK</sequence>
<evidence type="ECO:0000256" key="1">
    <source>
        <dbReference type="ARBA" id="ARBA00004651"/>
    </source>
</evidence>
<comment type="subcellular location">
    <subcellularLocation>
        <location evidence="1 8">Cell membrane</location>
        <topology evidence="1 8">Multi-pass membrane protein</topology>
    </subcellularLocation>
</comment>
<evidence type="ECO:0000256" key="3">
    <source>
        <dbReference type="ARBA" id="ARBA00022448"/>
    </source>
</evidence>
<dbReference type="CDD" id="cd06261">
    <property type="entry name" value="TM_PBP2"/>
    <property type="match status" value="1"/>
</dbReference>
<dbReference type="InterPro" id="IPR000515">
    <property type="entry name" value="MetI-like"/>
</dbReference>
<dbReference type="PATRIC" id="fig|1423811.3.peg.698"/>
<dbReference type="Pfam" id="PF00528">
    <property type="entry name" value="BPD_transp_1"/>
    <property type="match status" value="1"/>
</dbReference>
<name>A0A0R1J820_9LACO</name>
<protein>
    <recommendedName>
        <fullName evidence="9">ABC transmembrane type-1 domain-containing protein</fullName>
    </recommendedName>
</protein>
<keyword evidence="5 8" id="KW-0812">Transmembrane</keyword>
<feature type="transmembrane region" description="Helical" evidence="8">
    <location>
        <begin position="54"/>
        <end position="78"/>
    </location>
</feature>
<dbReference type="GO" id="GO:0055085">
    <property type="term" value="P:transmembrane transport"/>
    <property type="evidence" value="ECO:0007669"/>
    <property type="project" value="InterPro"/>
</dbReference>
<dbReference type="InterPro" id="IPR035906">
    <property type="entry name" value="MetI-like_sf"/>
</dbReference>
<evidence type="ECO:0000259" key="9">
    <source>
        <dbReference type="PROSITE" id="PS50928"/>
    </source>
</evidence>
<dbReference type="GO" id="GO:0005886">
    <property type="term" value="C:plasma membrane"/>
    <property type="evidence" value="ECO:0007669"/>
    <property type="project" value="UniProtKB-SubCell"/>
</dbReference>
<evidence type="ECO:0000256" key="7">
    <source>
        <dbReference type="ARBA" id="ARBA00023136"/>
    </source>
</evidence>
<gene>
    <name evidence="10" type="ORF">FC72_GL000688</name>
</gene>
<dbReference type="PANTHER" id="PTHR42929">
    <property type="entry name" value="INNER MEMBRANE ABC TRANSPORTER PERMEASE PROTEIN YDCU-RELATED-RELATED"/>
    <property type="match status" value="1"/>
</dbReference>
<keyword evidence="7 8" id="KW-0472">Membrane</keyword>
<evidence type="ECO:0000256" key="8">
    <source>
        <dbReference type="RuleBase" id="RU363032"/>
    </source>
</evidence>
<organism evidence="10 11">
    <name type="scientific">Companilactobacillus tucceti DSM 20183</name>
    <dbReference type="NCBI Taxonomy" id="1423811"/>
    <lineage>
        <taxon>Bacteria</taxon>
        <taxon>Bacillati</taxon>
        <taxon>Bacillota</taxon>
        <taxon>Bacilli</taxon>
        <taxon>Lactobacillales</taxon>
        <taxon>Lactobacillaceae</taxon>
        <taxon>Companilactobacillus</taxon>
    </lineage>
</organism>
<feature type="domain" description="ABC transmembrane type-1" evidence="9">
    <location>
        <begin position="55"/>
        <end position="261"/>
    </location>
</feature>
<evidence type="ECO:0000256" key="6">
    <source>
        <dbReference type="ARBA" id="ARBA00022989"/>
    </source>
</evidence>
<dbReference type="STRING" id="1423811.FC72_GL000688"/>
<keyword evidence="3 8" id="KW-0813">Transport</keyword>
<dbReference type="PANTHER" id="PTHR42929:SF1">
    <property type="entry name" value="INNER MEMBRANE ABC TRANSPORTER PERMEASE PROTEIN YDCU-RELATED"/>
    <property type="match status" value="1"/>
</dbReference>
<evidence type="ECO:0000256" key="5">
    <source>
        <dbReference type="ARBA" id="ARBA00022692"/>
    </source>
</evidence>
<evidence type="ECO:0000256" key="4">
    <source>
        <dbReference type="ARBA" id="ARBA00022475"/>
    </source>
</evidence>
<feature type="transmembrane region" description="Helical" evidence="8">
    <location>
        <begin position="240"/>
        <end position="264"/>
    </location>
</feature>
<reference evidence="10 11" key="1">
    <citation type="journal article" date="2015" name="Genome Announc.">
        <title>Expanding the biotechnology potential of lactobacilli through comparative genomics of 213 strains and associated genera.</title>
        <authorList>
            <person name="Sun Z."/>
            <person name="Harris H.M."/>
            <person name="McCann A."/>
            <person name="Guo C."/>
            <person name="Argimon S."/>
            <person name="Zhang W."/>
            <person name="Yang X."/>
            <person name="Jeffery I.B."/>
            <person name="Cooney J.C."/>
            <person name="Kagawa T.F."/>
            <person name="Liu W."/>
            <person name="Song Y."/>
            <person name="Salvetti E."/>
            <person name="Wrobel A."/>
            <person name="Rasinkangas P."/>
            <person name="Parkhill J."/>
            <person name="Rea M.C."/>
            <person name="O'Sullivan O."/>
            <person name="Ritari J."/>
            <person name="Douillard F.P."/>
            <person name="Paul Ross R."/>
            <person name="Yang R."/>
            <person name="Briner A.E."/>
            <person name="Felis G.E."/>
            <person name="de Vos W.M."/>
            <person name="Barrangou R."/>
            <person name="Klaenhammer T.R."/>
            <person name="Caufield P.W."/>
            <person name="Cui Y."/>
            <person name="Zhang H."/>
            <person name="O'Toole P.W."/>
        </authorList>
    </citation>
    <scope>NUCLEOTIDE SEQUENCE [LARGE SCALE GENOMIC DNA]</scope>
    <source>
        <strain evidence="10 11">DSM 20183</strain>
    </source>
</reference>
<dbReference type="OrthoDB" id="57323at2"/>